<keyword evidence="9" id="KW-1185">Reference proteome</keyword>
<dbReference type="GO" id="GO:0003677">
    <property type="term" value="F:DNA binding"/>
    <property type="evidence" value="ECO:0007669"/>
    <property type="project" value="UniProtKB-UniRule"/>
</dbReference>
<feature type="domain" description="Core-binding (CB)" evidence="7">
    <location>
        <begin position="118"/>
        <end position="199"/>
    </location>
</feature>
<evidence type="ECO:0000259" key="7">
    <source>
        <dbReference type="PROSITE" id="PS51900"/>
    </source>
</evidence>
<dbReference type="PROSITE" id="PS51898">
    <property type="entry name" value="TYR_RECOMBINASE"/>
    <property type="match status" value="1"/>
</dbReference>
<dbReference type="InterPro" id="IPR038488">
    <property type="entry name" value="Integrase_DNA-bd_sf"/>
</dbReference>
<accession>A0A2V1P549</accession>
<dbReference type="AlphaFoldDB" id="A0A2V1P549"/>
<gene>
    <name evidence="8" type="ORF">DFK10_06625</name>
</gene>
<evidence type="ECO:0000256" key="2">
    <source>
        <dbReference type="ARBA" id="ARBA00022908"/>
    </source>
</evidence>
<dbReference type="PANTHER" id="PTHR30629:SF2">
    <property type="entry name" value="PROPHAGE INTEGRASE INTS-RELATED"/>
    <property type="match status" value="1"/>
</dbReference>
<organism evidence="8 9">
    <name type="scientific">Salibaculum griseiflavum</name>
    <dbReference type="NCBI Taxonomy" id="1914409"/>
    <lineage>
        <taxon>Bacteria</taxon>
        <taxon>Pseudomonadati</taxon>
        <taxon>Pseudomonadota</taxon>
        <taxon>Alphaproteobacteria</taxon>
        <taxon>Rhodobacterales</taxon>
        <taxon>Roseobacteraceae</taxon>
        <taxon>Salibaculum</taxon>
    </lineage>
</organism>
<dbReference type="CDD" id="cd00801">
    <property type="entry name" value="INT_P4_C"/>
    <property type="match status" value="1"/>
</dbReference>
<comment type="similarity">
    <text evidence="1">Belongs to the 'phage' integrase family.</text>
</comment>
<dbReference type="PANTHER" id="PTHR30629">
    <property type="entry name" value="PROPHAGE INTEGRASE"/>
    <property type="match status" value="1"/>
</dbReference>
<dbReference type="InterPro" id="IPR010998">
    <property type="entry name" value="Integrase_recombinase_N"/>
</dbReference>
<dbReference type="SUPFAM" id="SSF56349">
    <property type="entry name" value="DNA breaking-rejoining enzymes"/>
    <property type="match status" value="1"/>
</dbReference>
<proteinExistence type="inferred from homology"/>
<dbReference type="EMBL" id="QETF01000005">
    <property type="protein sequence ID" value="PWG17436.1"/>
    <property type="molecule type" value="Genomic_DNA"/>
</dbReference>
<keyword evidence="2" id="KW-0229">DNA integration</keyword>
<name>A0A2V1P549_9RHOB</name>
<evidence type="ECO:0000259" key="6">
    <source>
        <dbReference type="PROSITE" id="PS51898"/>
    </source>
</evidence>
<dbReference type="Pfam" id="PF13356">
    <property type="entry name" value="Arm-DNA-bind_3"/>
    <property type="match status" value="1"/>
</dbReference>
<reference evidence="9" key="1">
    <citation type="submission" date="2018-05" db="EMBL/GenBank/DDBJ databases">
        <authorList>
            <person name="Du Z."/>
            <person name="Wang X."/>
        </authorList>
    </citation>
    <scope>NUCLEOTIDE SEQUENCE [LARGE SCALE GENOMIC DNA]</scope>
    <source>
        <strain evidence="9">WDS4C29</strain>
    </source>
</reference>
<dbReference type="InterPro" id="IPR053876">
    <property type="entry name" value="Phage_int_M"/>
</dbReference>
<dbReference type="InterPro" id="IPR044068">
    <property type="entry name" value="CB"/>
</dbReference>
<sequence>MPKKVKNALTPLQVRNAKPGRHADGGGLYLLVKASGARSWVFRFRLNGVSRDMGLSRCPEAIALLEKSQKDELSLAEARDVAAIYRMKVKAGIDPLLERQEAAARRAEESALREAEQKTFRDVAGDYLASHETTWRNAKHRRQWYNTLRDYVYPTIGDMAVKDVETQHVLEILEPIWTTKSETASRLRGRVENILDAAKVKGYRTGENPARWRGHLDKILPPRKRLSRGHHAALPYQHVPQFIANLRSHSATGALALEFLILTAARTGEVIGAEWDEISFDARTWTIPAMRMKAGREHRVPLSERALDILHQTQQLGGTHLFPGQRGKAMSGMTMSMLLRRIENSVTVHGFRSSFRDWASETTSYPNEVCEAALAHTISNKAEAAYRRGDLFAKRRQLMDEWADYCASSVIPTEDAEAV</sequence>
<dbReference type="Proteomes" id="UP000245293">
    <property type="component" value="Unassembled WGS sequence"/>
</dbReference>
<dbReference type="PROSITE" id="PS51900">
    <property type="entry name" value="CB"/>
    <property type="match status" value="1"/>
</dbReference>
<dbReference type="InterPro" id="IPR011010">
    <property type="entry name" value="DNA_brk_join_enz"/>
</dbReference>
<evidence type="ECO:0000256" key="1">
    <source>
        <dbReference type="ARBA" id="ARBA00008857"/>
    </source>
</evidence>
<dbReference type="Gene3D" id="3.30.160.390">
    <property type="entry name" value="Integrase, DNA-binding domain"/>
    <property type="match status" value="1"/>
</dbReference>
<dbReference type="InterPro" id="IPR013762">
    <property type="entry name" value="Integrase-like_cat_sf"/>
</dbReference>
<evidence type="ECO:0000256" key="5">
    <source>
        <dbReference type="PROSITE-ProRule" id="PRU01248"/>
    </source>
</evidence>
<keyword evidence="4" id="KW-0233">DNA recombination</keyword>
<dbReference type="Gene3D" id="1.10.150.130">
    <property type="match status" value="1"/>
</dbReference>
<evidence type="ECO:0000313" key="8">
    <source>
        <dbReference type="EMBL" id="PWG17436.1"/>
    </source>
</evidence>
<dbReference type="InterPro" id="IPR002104">
    <property type="entry name" value="Integrase_catalytic"/>
</dbReference>
<dbReference type="Gene3D" id="1.10.443.10">
    <property type="entry name" value="Intergrase catalytic core"/>
    <property type="match status" value="1"/>
</dbReference>
<dbReference type="Pfam" id="PF00589">
    <property type="entry name" value="Phage_integrase"/>
    <property type="match status" value="1"/>
</dbReference>
<dbReference type="OrthoDB" id="9795573at2"/>
<dbReference type="InterPro" id="IPR025166">
    <property type="entry name" value="Integrase_DNA_bind_dom"/>
</dbReference>
<dbReference type="Pfam" id="PF22022">
    <property type="entry name" value="Phage_int_M"/>
    <property type="match status" value="1"/>
</dbReference>
<comment type="caution">
    <text evidence="8">The sequence shown here is derived from an EMBL/GenBank/DDBJ whole genome shotgun (WGS) entry which is preliminary data.</text>
</comment>
<keyword evidence="3 5" id="KW-0238">DNA-binding</keyword>
<dbReference type="RefSeq" id="WP_109387856.1">
    <property type="nucleotide sequence ID" value="NZ_QETF01000005.1"/>
</dbReference>
<dbReference type="GO" id="GO:0015074">
    <property type="term" value="P:DNA integration"/>
    <property type="evidence" value="ECO:0007669"/>
    <property type="project" value="UniProtKB-KW"/>
</dbReference>
<evidence type="ECO:0000313" key="9">
    <source>
        <dbReference type="Proteomes" id="UP000245293"/>
    </source>
</evidence>
<dbReference type="GO" id="GO:0006310">
    <property type="term" value="P:DNA recombination"/>
    <property type="evidence" value="ECO:0007669"/>
    <property type="project" value="UniProtKB-KW"/>
</dbReference>
<evidence type="ECO:0000256" key="4">
    <source>
        <dbReference type="ARBA" id="ARBA00023172"/>
    </source>
</evidence>
<evidence type="ECO:0000256" key="3">
    <source>
        <dbReference type="ARBA" id="ARBA00023125"/>
    </source>
</evidence>
<feature type="domain" description="Tyr recombinase" evidence="6">
    <location>
        <begin position="229"/>
        <end position="400"/>
    </location>
</feature>
<protein>
    <submittedName>
        <fullName evidence="8">Integrase</fullName>
    </submittedName>
</protein>
<dbReference type="InterPro" id="IPR050808">
    <property type="entry name" value="Phage_Integrase"/>
</dbReference>